<dbReference type="GO" id="GO:1902201">
    <property type="term" value="P:negative regulation of bacterial-type flagellum-dependent cell motility"/>
    <property type="evidence" value="ECO:0007669"/>
    <property type="project" value="TreeGrafter"/>
</dbReference>
<dbReference type="InterPro" id="IPR050469">
    <property type="entry name" value="Diguanylate_Cyclase"/>
</dbReference>
<dbReference type="OrthoDB" id="9812260at2"/>
<comment type="caution">
    <text evidence="6">The sequence shown here is derived from an EMBL/GenBank/DDBJ whole genome shotgun (WGS) entry which is preliminary data.</text>
</comment>
<dbReference type="PANTHER" id="PTHR45138:SF9">
    <property type="entry name" value="DIGUANYLATE CYCLASE DGCM-RELATED"/>
    <property type="match status" value="1"/>
</dbReference>
<comment type="catalytic activity">
    <reaction evidence="2">
        <text>2 GTP = 3',3'-c-di-GMP + 2 diphosphate</text>
        <dbReference type="Rhea" id="RHEA:24898"/>
        <dbReference type="ChEBI" id="CHEBI:33019"/>
        <dbReference type="ChEBI" id="CHEBI:37565"/>
        <dbReference type="ChEBI" id="CHEBI:58805"/>
        <dbReference type="EC" id="2.7.7.65"/>
    </reaction>
</comment>
<keyword evidence="7" id="KW-1185">Reference proteome</keyword>
<dbReference type="FunFam" id="3.30.70.270:FF:000001">
    <property type="entry name" value="Diguanylate cyclase domain protein"/>
    <property type="match status" value="1"/>
</dbReference>
<evidence type="ECO:0000256" key="2">
    <source>
        <dbReference type="ARBA" id="ARBA00034247"/>
    </source>
</evidence>
<keyword evidence="4" id="KW-0472">Membrane</keyword>
<reference evidence="6 7" key="1">
    <citation type="submission" date="2015-03" db="EMBL/GenBank/DDBJ databases">
        <authorList>
            <person name="Hassan Y.I."/>
            <person name="Lepp D."/>
            <person name="Li X.-Z."/>
            <person name="Zhou T."/>
        </authorList>
    </citation>
    <scope>NUCLEOTIDE SEQUENCE [LARGE SCALE GENOMIC DNA]</scope>
    <source>
        <strain evidence="6 7">BD-c194</strain>
    </source>
</reference>
<feature type="transmembrane region" description="Helical" evidence="4">
    <location>
        <begin position="147"/>
        <end position="165"/>
    </location>
</feature>
<evidence type="ECO:0000259" key="5">
    <source>
        <dbReference type="PROSITE" id="PS50887"/>
    </source>
</evidence>
<dbReference type="InterPro" id="IPR043128">
    <property type="entry name" value="Rev_trsase/Diguanyl_cyclase"/>
</dbReference>
<feature type="domain" description="GGDEF" evidence="5">
    <location>
        <begin position="252"/>
        <end position="384"/>
    </location>
</feature>
<dbReference type="PROSITE" id="PS50887">
    <property type="entry name" value="GGDEF"/>
    <property type="match status" value="1"/>
</dbReference>
<dbReference type="AlphaFoldDB" id="A0A0F5FY76"/>
<dbReference type="InterPro" id="IPR000160">
    <property type="entry name" value="GGDEF_dom"/>
</dbReference>
<evidence type="ECO:0000313" key="7">
    <source>
        <dbReference type="Proteomes" id="UP000033632"/>
    </source>
</evidence>
<dbReference type="STRING" id="443610.VE25_00215"/>
<feature type="compositionally biased region" description="Basic and acidic residues" evidence="3">
    <location>
        <begin position="387"/>
        <end position="409"/>
    </location>
</feature>
<evidence type="ECO:0000313" key="6">
    <source>
        <dbReference type="EMBL" id="KKB13783.1"/>
    </source>
</evidence>
<dbReference type="InterPro" id="IPR029787">
    <property type="entry name" value="Nucleotide_cyclase"/>
</dbReference>
<accession>A0A0F5FY76</accession>
<dbReference type="SUPFAM" id="SSF55073">
    <property type="entry name" value="Nucleotide cyclase"/>
    <property type="match status" value="1"/>
</dbReference>
<evidence type="ECO:0000256" key="1">
    <source>
        <dbReference type="ARBA" id="ARBA00012528"/>
    </source>
</evidence>
<dbReference type="RefSeq" id="WP_046106557.1">
    <property type="nucleotide sequence ID" value="NZ_JZEX01000009.1"/>
</dbReference>
<feature type="transmembrane region" description="Helical" evidence="4">
    <location>
        <begin position="121"/>
        <end position="140"/>
    </location>
</feature>
<dbReference type="Pfam" id="PF00990">
    <property type="entry name" value="GGDEF"/>
    <property type="match status" value="1"/>
</dbReference>
<feature type="transmembrane region" description="Helical" evidence="4">
    <location>
        <begin position="63"/>
        <end position="83"/>
    </location>
</feature>
<feature type="transmembrane region" description="Helical" evidence="4">
    <location>
        <begin position="185"/>
        <end position="211"/>
    </location>
</feature>
<dbReference type="PATRIC" id="fig|443610.3.peg.30"/>
<dbReference type="Proteomes" id="UP000033632">
    <property type="component" value="Unassembled WGS sequence"/>
</dbReference>
<dbReference type="Gene3D" id="3.30.70.270">
    <property type="match status" value="1"/>
</dbReference>
<dbReference type="EC" id="2.7.7.65" evidence="1"/>
<dbReference type="GO" id="GO:0052621">
    <property type="term" value="F:diguanylate cyclase activity"/>
    <property type="evidence" value="ECO:0007669"/>
    <property type="project" value="UniProtKB-EC"/>
</dbReference>
<evidence type="ECO:0000256" key="4">
    <source>
        <dbReference type="SAM" id="Phobius"/>
    </source>
</evidence>
<feature type="transmembrane region" description="Helical" evidence="4">
    <location>
        <begin position="40"/>
        <end position="57"/>
    </location>
</feature>
<proteinExistence type="predicted"/>
<gene>
    <name evidence="6" type="ORF">VE25_00215</name>
</gene>
<feature type="transmembrane region" description="Helical" evidence="4">
    <location>
        <begin position="6"/>
        <end position="28"/>
    </location>
</feature>
<keyword evidence="4" id="KW-0812">Transmembrane</keyword>
<evidence type="ECO:0000256" key="3">
    <source>
        <dbReference type="SAM" id="MobiDB-lite"/>
    </source>
</evidence>
<sequence length="409" mass="44153">MSAATFVLAINLFIAAIFAVSFGVVAAFQKTSDAARWLSAAYALGIFNVVLEFILPFQEDPRLVGIGIFFDFLLATLLIVVGLSRHYRQPVPWRLLGCILAASTAMIVVIIGWPRESFARMVLYQSPYAVVMAVGAWVILRQKARRTLDLILAALFALSALQFLAKPLLAAAIGSGARPQDYITSTYAAISQTVGAFLLIANGLLILLILVRDLMEEMTARSETDKLSGLYNRRGFDDRVGPGIAMLRRTGLPGAMIIADLDNFKAINDSYGHDSGDEVIAAFATLLKEAAGEHFVVGRLGGEEFGIFMPGVEASGARLFAENVRTRFGAIDFAFLTGAMRATVSMGVAQVGPGDSHSDALRRADAALYQAKRDGRDRVQVAAPDAMPEHPLETLARPLERMRQGDLAG</sequence>
<dbReference type="GO" id="GO:0043709">
    <property type="term" value="P:cell adhesion involved in single-species biofilm formation"/>
    <property type="evidence" value="ECO:0007669"/>
    <property type="project" value="TreeGrafter"/>
</dbReference>
<dbReference type="SMART" id="SM00267">
    <property type="entry name" value="GGDEF"/>
    <property type="match status" value="1"/>
</dbReference>
<dbReference type="NCBIfam" id="TIGR00254">
    <property type="entry name" value="GGDEF"/>
    <property type="match status" value="1"/>
</dbReference>
<feature type="transmembrane region" description="Helical" evidence="4">
    <location>
        <begin position="95"/>
        <end position="115"/>
    </location>
</feature>
<name>A0A0F5FY76_9HYPH</name>
<feature type="region of interest" description="Disordered" evidence="3">
    <location>
        <begin position="382"/>
        <end position="409"/>
    </location>
</feature>
<protein>
    <recommendedName>
        <fullName evidence="1">diguanylate cyclase</fullName>
        <ecNumber evidence="1">2.7.7.65</ecNumber>
    </recommendedName>
</protein>
<dbReference type="GO" id="GO:0005886">
    <property type="term" value="C:plasma membrane"/>
    <property type="evidence" value="ECO:0007669"/>
    <property type="project" value="TreeGrafter"/>
</dbReference>
<dbReference type="PANTHER" id="PTHR45138">
    <property type="entry name" value="REGULATORY COMPONENTS OF SENSORY TRANSDUCTION SYSTEM"/>
    <property type="match status" value="1"/>
</dbReference>
<dbReference type="EMBL" id="JZEX01000009">
    <property type="protein sequence ID" value="KKB13783.1"/>
    <property type="molecule type" value="Genomic_DNA"/>
</dbReference>
<keyword evidence="4" id="KW-1133">Transmembrane helix</keyword>
<dbReference type="CDD" id="cd01949">
    <property type="entry name" value="GGDEF"/>
    <property type="match status" value="1"/>
</dbReference>
<organism evidence="6 7">
    <name type="scientific">Devosia geojensis</name>
    <dbReference type="NCBI Taxonomy" id="443610"/>
    <lineage>
        <taxon>Bacteria</taxon>
        <taxon>Pseudomonadati</taxon>
        <taxon>Pseudomonadota</taxon>
        <taxon>Alphaproteobacteria</taxon>
        <taxon>Hyphomicrobiales</taxon>
        <taxon>Devosiaceae</taxon>
        <taxon>Devosia</taxon>
    </lineage>
</organism>